<evidence type="ECO:0000313" key="2">
    <source>
        <dbReference type="Proteomes" id="UP001595733"/>
    </source>
</evidence>
<sequence length="182" mass="20715">MNKPKDTSEYYLSMDAAVIRPVFQDLRIQAEVISLTKEPTILPVDCFTLVKNTCKLCEKTMATALKEATELLGPYHKVPIYMETIDGRPFILIPLQSPRSTVNTWVTLHAIEYHKRSSKDPAYTDIHLTNGEVITVNASFTTFNRQYVLANALRTAYIKLQEQRQEDRLLVLSKLAAEPLSK</sequence>
<proteinExistence type="predicted"/>
<name>A0ABV8UXK2_9BACL</name>
<protein>
    <submittedName>
        <fullName evidence="1">Competence protein ComK</fullName>
    </submittedName>
</protein>
<dbReference type="InterPro" id="IPR010461">
    <property type="entry name" value="ComK"/>
</dbReference>
<dbReference type="Pfam" id="PF06338">
    <property type="entry name" value="ComK"/>
    <property type="match status" value="1"/>
</dbReference>
<reference evidence="2" key="1">
    <citation type="journal article" date="2019" name="Int. J. Syst. Evol. Microbiol.">
        <title>The Global Catalogue of Microorganisms (GCM) 10K type strain sequencing project: providing services to taxonomists for standard genome sequencing and annotation.</title>
        <authorList>
            <consortium name="The Broad Institute Genomics Platform"/>
            <consortium name="The Broad Institute Genome Sequencing Center for Infectious Disease"/>
            <person name="Wu L."/>
            <person name="Ma J."/>
        </authorList>
    </citation>
    <scope>NUCLEOTIDE SEQUENCE [LARGE SCALE GENOMIC DNA]</scope>
    <source>
        <strain evidence="2">CCUG 50353</strain>
    </source>
</reference>
<organism evidence="1 2">
    <name type="scientific">Chryseomicrobium palamuruense</name>
    <dbReference type="NCBI Taxonomy" id="682973"/>
    <lineage>
        <taxon>Bacteria</taxon>
        <taxon>Bacillati</taxon>
        <taxon>Bacillota</taxon>
        <taxon>Bacilli</taxon>
        <taxon>Bacillales</taxon>
        <taxon>Caryophanaceae</taxon>
        <taxon>Chryseomicrobium</taxon>
    </lineage>
</organism>
<dbReference type="Proteomes" id="UP001595733">
    <property type="component" value="Unassembled WGS sequence"/>
</dbReference>
<gene>
    <name evidence="1" type="ORF">ACFO0S_08930</name>
</gene>
<dbReference type="RefSeq" id="WP_378141535.1">
    <property type="nucleotide sequence ID" value="NZ_JBHSEF010000022.1"/>
</dbReference>
<keyword evidence="2" id="KW-1185">Reference proteome</keyword>
<accession>A0ABV8UXK2</accession>
<comment type="caution">
    <text evidence="1">The sequence shown here is derived from an EMBL/GenBank/DDBJ whole genome shotgun (WGS) entry which is preliminary data.</text>
</comment>
<dbReference type="EMBL" id="JBHSEF010000022">
    <property type="protein sequence ID" value="MFC4355168.1"/>
    <property type="molecule type" value="Genomic_DNA"/>
</dbReference>
<evidence type="ECO:0000313" key="1">
    <source>
        <dbReference type="EMBL" id="MFC4355168.1"/>
    </source>
</evidence>